<accession>A0ABR4A4H2</accession>
<dbReference type="EMBL" id="JBEFKJ010000021">
    <property type="protein sequence ID" value="KAL2040404.1"/>
    <property type="molecule type" value="Genomic_DNA"/>
</dbReference>
<organism evidence="1 2">
    <name type="scientific">Stereocaulon virgatum</name>
    <dbReference type="NCBI Taxonomy" id="373712"/>
    <lineage>
        <taxon>Eukaryota</taxon>
        <taxon>Fungi</taxon>
        <taxon>Dikarya</taxon>
        <taxon>Ascomycota</taxon>
        <taxon>Pezizomycotina</taxon>
        <taxon>Lecanoromycetes</taxon>
        <taxon>OSLEUM clade</taxon>
        <taxon>Lecanoromycetidae</taxon>
        <taxon>Lecanorales</taxon>
        <taxon>Lecanorineae</taxon>
        <taxon>Stereocaulaceae</taxon>
        <taxon>Stereocaulon</taxon>
    </lineage>
</organism>
<keyword evidence="2" id="KW-1185">Reference proteome</keyword>
<name>A0ABR4A4H2_9LECA</name>
<proteinExistence type="predicted"/>
<protein>
    <submittedName>
        <fullName evidence="1">Uncharacterized protein</fullName>
    </submittedName>
</protein>
<sequence>MLPKDLYSKWDDRDKSEAEINTENDAVAKIAVKPVDGVETKAKRKSILLGPGDTKGENAAEAAKEKESKHCLTICSRIQRRRKTQIRVRKIREETTWPLIRGRPFSVPPR</sequence>
<gene>
    <name evidence="1" type="ORF">N7G274_006847</name>
</gene>
<reference evidence="1 2" key="1">
    <citation type="submission" date="2024-09" db="EMBL/GenBank/DDBJ databases">
        <title>Rethinking Asexuality: The Enigmatic Case of Functional Sexual Genes in Lepraria (Stereocaulaceae).</title>
        <authorList>
            <person name="Doellman M."/>
            <person name="Sun Y."/>
            <person name="Barcenas-Pena A."/>
            <person name="Lumbsch H.T."/>
            <person name="Grewe F."/>
        </authorList>
    </citation>
    <scope>NUCLEOTIDE SEQUENCE [LARGE SCALE GENOMIC DNA]</scope>
    <source>
        <strain evidence="1 2">Mercado 3170</strain>
    </source>
</reference>
<dbReference type="Proteomes" id="UP001590950">
    <property type="component" value="Unassembled WGS sequence"/>
</dbReference>
<evidence type="ECO:0000313" key="2">
    <source>
        <dbReference type="Proteomes" id="UP001590950"/>
    </source>
</evidence>
<evidence type="ECO:0000313" key="1">
    <source>
        <dbReference type="EMBL" id="KAL2040404.1"/>
    </source>
</evidence>
<comment type="caution">
    <text evidence="1">The sequence shown here is derived from an EMBL/GenBank/DDBJ whole genome shotgun (WGS) entry which is preliminary data.</text>
</comment>